<sequence>MTSSRWIALAALALTCSTPAMAKDWKTVTVAMEGSYAPWNQTDASGKIVGFEVDILNDVCARAKLECNIVAQDWDGVIPGSPPASSISSWTACRSPKSA</sequence>
<evidence type="ECO:0000256" key="4">
    <source>
        <dbReference type="SAM" id="SignalP"/>
    </source>
</evidence>
<dbReference type="InterPro" id="IPR018313">
    <property type="entry name" value="SBP_3_CS"/>
</dbReference>
<dbReference type="Pfam" id="PF00497">
    <property type="entry name" value="SBP_bac_3"/>
    <property type="match status" value="1"/>
</dbReference>
<gene>
    <name evidence="6" type="ORF">O7A05_13945</name>
</gene>
<protein>
    <submittedName>
        <fullName evidence="6">Transporter substrate-binding domain-containing protein</fullName>
    </submittedName>
</protein>
<dbReference type="PANTHER" id="PTHR35936">
    <property type="entry name" value="MEMBRANE-BOUND LYTIC MUREIN TRANSGLYCOSYLASE F"/>
    <property type="match status" value="1"/>
</dbReference>
<comment type="similarity">
    <text evidence="2">Belongs to the bacterial solute-binding protein 3 family.</text>
</comment>
<dbReference type="PANTHER" id="PTHR35936:SF17">
    <property type="entry name" value="ARGININE-BINDING EXTRACELLULAR PROTEIN ARTP"/>
    <property type="match status" value="1"/>
</dbReference>
<dbReference type="SUPFAM" id="SSF53850">
    <property type="entry name" value="Periplasmic binding protein-like II"/>
    <property type="match status" value="1"/>
</dbReference>
<organism evidence="6 7">
    <name type="scientific">Mesorhizobium argentiipisi</name>
    <dbReference type="NCBI Taxonomy" id="3015175"/>
    <lineage>
        <taxon>Bacteria</taxon>
        <taxon>Pseudomonadati</taxon>
        <taxon>Pseudomonadota</taxon>
        <taxon>Alphaproteobacteria</taxon>
        <taxon>Hyphomicrobiales</taxon>
        <taxon>Phyllobacteriaceae</taxon>
        <taxon>Mesorhizobium</taxon>
    </lineage>
</organism>
<keyword evidence="3 4" id="KW-0732">Signal</keyword>
<feature type="signal peptide" evidence="4">
    <location>
        <begin position="1"/>
        <end position="22"/>
    </location>
</feature>
<dbReference type="Gene3D" id="3.40.190.10">
    <property type="entry name" value="Periplasmic binding protein-like II"/>
    <property type="match status" value="1"/>
</dbReference>
<reference evidence="6 7" key="1">
    <citation type="submission" date="2022-12" db="EMBL/GenBank/DDBJ databases">
        <authorList>
            <person name="Muema E."/>
        </authorList>
    </citation>
    <scope>NUCLEOTIDE SEQUENCE [LARGE SCALE GENOMIC DNA]</scope>
    <source>
        <strain evidence="7">1330</strain>
    </source>
</reference>
<comment type="subcellular location">
    <subcellularLocation>
        <location evidence="1">Cell envelope</location>
    </subcellularLocation>
</comment>
<feature type="domain" description="Solute-binding protein family 3/N-terminal" evidence="5">
    <location>
        <begin position="28"/>
        <end position="80"/>
    </location>
</feature>
<comment type="caution">
    <text evidence="6">The sequence shown here is derived from an EMBL/GenBank/DDBJ whole genome shotgun (WGS) entry which is preliminary data.</text>
</comment>
<feature type="chain" id="PRO_5047103027" evidence="4">
    <location>
        <begin position="23"/>
        <end position="99"/>
    </location>
</feature>
<evidence type="ECO:0000313" key="6">
    <source>
        <dbReference type="EMBL" id="MEI9403260.1"/>
    </source>
</evidence>
<dbReference type="InterPro" id="IPR001638">
    <property type="entry name" value="Solute-binding_3/MltF_N"/>
</dbReference>
<keyword evidence="7" id="KW-1185">Reference proteome</keyword>
<dbReference type="EMBL" id="JAPYKO010000008">
    <property type="protein sequence ID" value="MEI9403260.1"/>
    <property type="molecule type" value="Genomic_DNA"/>
</dbReference>
<proteinExistence type="inferred from homology"/>
<evidence type="ECO:0000256" key="1">
    <source>
        <dbReference type="ARBA" id="ARBA00004196"/>
    </source>
</evidence>
<name>A0ABU8KCS8_9HYPH</name>
<evidence type="ECO:0000259" key="5">
    <source>
        <dbReference type="Pfam" id="PF00497"/>
    </source>
</evidence>
<evidence type="ECO:0000313" key="7">
    <source>
        <dbReference type="Proteomes" id="UP001366503"/>
    </source>
</evidence>
<evidence type="ECO:0000256" key="3">
    <source>
        <dbReference type="ARBA" id="ARBA00022729"/>
    </source>
</evidence>
<evidence type="ECO:0000256" key="2">
    <source>
        <dbReference type="ARBA" id="ARBA00010333"/>
    </source>
</evidence>
<accession>A0ABU8KCS8</accession>
<dbReference type="Proteomes" id="UP001366503">
    <property type="component" value="Unassembled WGS sequence"/>
</dbReference>
<dbReference type="PROSITE" id="PS01039">
    <property type="entry name" value="SBP_BACTERIAL_3"/>
    <property type="match status" value="1"/>
</dbReference>